<dbReference type="SUPFAM" id="SSF158855">
    <property type="entry name" value="Lipase chaperone-like"/>
    <property type="match status" value="1"/>
</dbReference>
<evidence type="ECO:0000256" key="5">
    <source>
        <dbReference type="ARBA" id="ARBA00022475"/>
    </source>
</evidence>
<dbReference type="Proteomes" id="UP000186079">
    <property type="component" value="Unassembled WGS sequence"/>
</dbReference>
<evidence type="ECO:0000256" key="2">
    <source>
        <dbReference type="ARBA" id="ARBA00004383"/>
    </source>
</evidence>
<evidence type="ECO:0000256" key="9">
    <source>
        <dbReference type="ARBA" id="ARBA00022989"/>
    </source>
</evidence>
<proteinExistence type="inferred from homology"/>
<evidence type="ECO:0000256" key="8">
    <source>
        <dbReference type="ARBA" id="ARBA00022963"/>
    </source>
</evidence>
<keyword evidence="8" id="KW-0442">Lipid degradation</keyword>
<evidence type="ECO:0000256" key="6">
    <source>
        <dbReference type="ARBA" id="ARBA00022519"/>
    </source>
</evidence>
<evidence type="ECO:0000256" key="14">
    <source>
        <dbReference type="ARBA" id="ARBA00031542"/>
    </source>
</evidence>
<dbReference type="GO" id="GO:0005886">
    <property type="term" value="C:plasma membrane"/>
    <property type="evidence" value="ECO:0007669"/>
    <property type="project" value="UniProtKB-SubCell"/>
</dbReference>
<keyword evidence="7" id="KW-0812">Transmembrane</keyword>
<keyword evidence="11" id="KW-0472">Membrane</keyword>
<protein>
    <recommendedName>
        <fullName evidence="4">Lipase chaperone</fullName>
    </recommendedName>
    <alternativeName>
        <fullName evidence="15">Lipase foldase</fullName>
    </alternativeName>
    <alternativeName>
        <fullName evidence="13">Lipase helper protein</fullName>
    </alternativeName>
    <alternativeName>
        <fullName evidence="14">Lipase modulator</fullName>
    </alternativeName>
</protein>
<dbReference type="EMBL" id="FTMC01000004">
    <property type="protein sequence ID" value="SIQ21724.1"/>
    <property type="molecule type" value="Genomic_DNA"/>
</dbReference>
<evidence type="ECO:0000256" key="7">
    <source>
        <dbReference type="ARBA" id="ARBA00022692"/>
    </source>
</evidence>
<evidence type="ECO:0000256" key="15">
    <source>
        <dbReference type="ARBA" id="ARBA00033028"/>
    </source>
</evidence>
<evidence type="ECO:0000256" key="4">
    <source>
        <dbReference type="ARBA" id="ARBA00019692"/>
    </source>
</evidence>
<evidence type="ECO:0000313" key="16">
    <source>
        <dbReference type="EMBL" id="SIQ21724.1"/>
    </source>
</evidence>
<evidence type="ECO:0000256" key="11">
    <source>
        <dbReference type="ARBA" id="ARBA00023136"/>
    </source>
</evidence>
<reference evidence="16 17" key="1">
    <citation type="submission" date="2017-01" db="EMBL/GenBank/DDBJ databases">
        <authorList>
            <person name="Mah S.A."/>
            <person name="Swanson W.J."/>
            <person name="Moy G.W."/>
            <person name="Vacquier V.D."/>
        </authorList>
    </citation>
    <scope>NUCLEOTIDE SEQUENCE [LARGE SCALE GENOMIC DNA]</scope>
    <source>
        <strain evidence="16 17">ATCC 29606</strain>
    </source>
</reference>
<evidence type="ECO:0000256" key="13">
    <source>
        <dbReference type="ARBA" id="ARBA00030948"/>
    </source>
</evidence>
<keyword evidence="12" id="KW-0143">Chaperone</keyword>
<evidence type="ECO:0000256" key="12">
    <source>
        <dbReference type="ARBA" id="ARBA00023186"/>
    </source>
</evidence>
<dbReference type="GO" id="GO:0006457">
    <property type="term" value="P:protein folding"/>
    <property type="evidence" value="ECO:0007669"/>
    <property type="project" value="InterPro"/>
</dbReference>
<dbReference type="GO" id="GO:0016042">
    <property type="term" value="P:lipid catabolic process"/>
    <property type="evidence" value="ECO:0007669"/>
    <property type="project" value="UniProtKB-KW"/>
</dbReference>
<evidence type="ECO:0000256" key="1">
    <source>
        <dbReference type="ARBA" id="ARBA00003280"/>
    </source>
</evidence>
<keyword evidence="6" id="KW-0997">Cell inner membrane</keyword>
<keyword evidence="5" id="KW-1003">Cell membrane</keyword>
<dbReference type="GO" id="GO:0051082">
    <property type="term" value="F:unfolded protein binding"/>
    <property type="evidence" value="ECO:0007669"/>
    <property type="project" value="InterPro"/>
</dbReference>
<name>A0A1N6QYN3_9PSED</name>
<dbReference type="InterPro" id="IPR004961">
    <property type="entry name" value="Lipase_chaperone"/>
</dbReference>
<comment type="subcellular location">
    <subcellularLocation>
        <location evidence="2">Cell inner membrane</location>
        <topology evidence="2">Single-pass membrane protein</topology>
        <orientation evidence="2">Periplasmic side</orientation>
    </subcellularLocation>
</comment>
<keyword evidence="9" id="KW-1133">Transmembrane helix</keyword>
<comment type="similarity">
    <text evidence="3">Belongs to the lipase chaperone family.</text>
</comment>
<sequence length="99" mass="11721">MKKLLLALGLVLMFAFGGLHLLPNETTAQQLRPLNAEETRAWERRLRAYNRAKARIQLNERLDSNARQQAIEQLQIDYFDDVERARLRQRDRQQHVPDL</sequence>
<gene>
    <name evidence="16" type="ORF">SAMN05421672_10471</name>
</gene>
<evidence type="ECO:0000256" key="10">
    <source>
        <dbReference type="ARBA" id="ARBA00023098"/>
    </source>
</evidence>
<comment type="function">
    <text evidence="1">May be involved in the folding of the extracellular lipase during its passage through the periplasm.</text>
</comment>
<keyword evidence="10" id="KW-0443">Lipid metabolism</keyword>
<accession>A0A1N6QYN3</accession>
<evidence type="ECO:0000256" key="3">
    <source>
        <dbReference type="ARBA" id="ARBA00010358"/>
    </source>
</evidence>
<dbReference type="RefSeq" id="WP_027589741.1">
    <property type="nucleotide sequence ID" value="NZ_FTMC01000004.1"/>
</dbReference>
<organism evidence="16 17">
    <name type="scientific">Pseudomonas flexibilis</name>
    <dbReference type="NCBI Taxonomy" id="706570"/>
    <lineage>
        <taxon>Bacteria</taxon>
        <taxon>Pseudomonadati</taxon>
        <taxon>Pseudomonadota</taxon>
        <taxon>Gammaproteobacteria</taxon>
        <taxon>Pseudomonadales</taxon>
        <taxon>Pseudomonadaceae</taxon>
        <taxon>Pseudomonas</taxon>
    </lineage>
</organism>
<evidence type="ECO:0000313" key="17">
    <source>
        <dbReference type="Proteomes" id="UP000186079"/>
    </source>
</evidence>
<dbReference type="AlphaFoldDB" id="A0A1N6QYN3"/>
<dbReference type="Pfam" id="PF03280">
    <property type="entry name" value="Lipase_chap"/>
    <property type="match status" value="1"/>
</dbReference>